<dbReference type="Gene3D" id="2.60.40.2580">
    <property type="match status" value="1"/>
</dbReference>
<keyword evidence="4" id="KW-0281">Fimbrium</keyword>
<feature type="domain" description="Major fimbrial subunit protein N-terminal" evidence="6">
    <location>
        <begin position="81"/>
        <end position="187"/>
    </location>
</feature>
<comment type="subcellular location">
    <subcellularLocation>
        <location evidence="1">Fimbrium</location>
    </subcellularLocation>
</comment>
<gene>
    <name evidence="8" type="ORF">DWW10_04010</name>
</gene>
<dbReference type="EMBL" id="QRZF01000002">
    <property type="protein sequence ID" value="RGV57225.1"/>
    <property type="molecule type" value="Genomic_DNA"/>
</dbReference>
<protein>
    <submittedName>
        <fullName evidence="8">DUF4906 domain-containing protein</fullName>
    </submittedName>
</protein>
<dbReference type="AlphaFoldDB" id="A0A412YIL7"/>
<accession>A0A412YIL7</accession>
<name>A0A412YIL7_9BACE</name>
<sequence length="798" mass="87997">MIRLFEYRVYPKTEEPIPFCWKVLFVLFMLGTLLAMVAVCSSCQSEEEDMEDVEDVGMEEGLPATIRVEVQGEEQVNFVTRTVNESVISDLHILVYNSAGELIGQKYQMGSSTVTINTRSATGCTIYAVANTGKADLFKGYVIHKESYLKSMVYSLTNWDDLNKGINLPMTGSMKSVNIKAGANTLSGTLVLTRMVAKVELKIKVKESSGINITNLKIYNLPKSSYYVFGTTDAANTTWLNCGDISPSSATIAGTIFYMFENRRGTKTISAQKDKTTANAPAHATYVEINGTIGTVTAKWTVYLGENNTSDFNIKRNGNYTYNITLNDVAATDTRVVVDFTGTEDLSSAGTANCYLAKKVNTWYKFKATVRGNGAATAALISPTGSALTANATINPASAELVWETNGHEQIIQGVILKDGYVYFKTGPVAEGNAVVAVKDRSGNVLWSWHIWKTSFDLAEFNSNHTQTYKTNPRKMSTTIYANTLSSRDLIMMDRNLGAADNIPSNTDNVAKTFGLYYQFGRKDPFPNAKKRERRTTAVAEVIDIVDKDNNPLTINELMKYPYQTLNSDISKDVKDLILYSIKNPLTFILRDDKDGLTDDTFSGNWIYGAYKGTSALDASNKLWGSDFVDKSGNLALNATFSGKTIYDPCPVGWCIPPQDTWTNFTKNTPEQWNNYNIAGTTGSGTFIKYYNCPVEDQKNWTDGDGMGFMKAPVFGRRFYIRGEGGDVAFYPAEGCRFGKDGTTGAVGNGCYSWSSTPTYATSPDGGYFITNLSWVYPVGYTTRSYAIPVRCVKETSL</sequence>
<feature type="domain" description="DUF4906" evidence="7">
    <location>
        <begin position="256"/>
        <end position="324"/>
    </location>
</feature>
<evidence type="ECO:0000256" key="2">
    <source>
        <dbReference type="ARBA" id="ARBA00006011"/>
    </source>
</evidence>
<dbReference type="Proteomes" id="UP000283850">
    <property type="component" value="Unassembled WGS sequence"/>
</dbReference>
<keyword evidence="3" id="KW-0732">Signal</keyword>
<proteinExistence type="inferred from homology"/>
<dbReference type="InterPro" id="IPR029141">
    <property type="entry name" value="FimA_N"/>
</dbReference>
<dbReference type="RefSeq" id="WP_118420876.1">
    <property type="nucleotide sequence ID" value="NZ_QRZF01000002.1"/>
</dbReference>
<keyword evidence="5" id="KW-1133">Transmembrane helix</keyword>
<dbReference type="Pfam" id="PF06321">
    <property type="entry name" value="P_gingi_FimA"/>
    <property type="match status" value="1"/>
</dbReference>
<evidence type="ECO:0000256" key="1">
    <source>
        <dbReference type="ARBA" id="ARBA00004561"/>
    </source>
</evidence>
<feature type="transmembrane region" description="Helical" evidence="5">
    <location>
        <begin position="21"/>
        <end position="39"/>
    </location>
</feature>
<reference evidence="8 9" key="1">
    <citation type="submission" date="2018-08" db="EMBL/GenBank/DDBJ databases">
        <title>A genome reference for cultivated species of the human gut microbiota.</title>
        <authorList>
            <person name="Zou Y."/>
            <person name="Xue W."/>
            <person name="Luo G."/>
        </authorList>
    </citation>
    <scope>NUCLEOTIDE SEQUENCE [LARGE SCALE GENOMIC DNA]</scope>
    <source>
        <strain evidence="8 9">AF14-32</strain>
    </source>
</reference>
<evidence type="ECO:0000256" key="3">
    <source>
        <dbReference type="ARBA" id="ARBA00022729"/>
    </source>
</evidence>
<dbReference type="InterPro" id="IPR032594">
    <property type="entry name" value="DUF4906"/>
</dbReference>
<evidence type="ECO:0000313" key="9">
    <source>
        <dbReference type="Proteomes" id="UP000283850"/>
    </source>
</evidence>
<evidence type="ECO:0000256" key="5">
    <source>
        <dbReference type="SAM" id="Phobius"/>
    </source>
</evidence>
<evidence type="ECO:0000256" key="4">
    <source>
        <dbReference type="ARBA" id="ARBA00023263"/>
    </source>
</evidence>
<evidence type="ECO:0000313" key="8">
    <source>
        <dbReference type="EMBL" id="RGV57225.1"/>
    </source>
</evidence>
<comment type="caution">
    <text evidence="8">The sequence shown here is derived from an EMBL/GenBank/DDBJ whole genome shotgun (WGS) entry which is preliminary data.</text>
</comment>
<organism evidence="8 9">
    <name type="scientific">Bacteroides intestinalis</name>
    <dbReference type="NCBI Taxonomy" id="329854"/>
    <lineage>
        <taxon>Bacteria</taxon>
        <taxon>Pseudomonadati</taxon>
        <taxon>Bacteroidota</taxon>
        <taxon>Bacteroidia</taxon>
        <taxon>Bacteroidales</taxon>
        <taxon>Bacteroidaceae</taxon>
        <taxon>Bacteroides</taxon>
    </lineage>
</organism>
<evidence type="ECO:0000259" key="6">
    <source>
        <dbReference type="Pfam" id="PF06321"/>
    </source>
</evidence>
<dbReference type="GO" id="GO:0009289">
    <property type="term" value="C:pilus"/>
    <property type="evidence" value="ECO:0007669"/>
    <property type="project" value="UniProtKB-SubCell"/>
</dbReference>
<comment type="similarity">
    <text evidence="2">Belongs to the bacteroidetes fimbrillin superfamily. FimA/Mfa1 family.</text>
</comment>
<evidence type="ECO:0000259" key="7">
    <source>
        <dbReference type="Pfam" id="PF16249"/>
    </source>
</evidence>
<keyword evidence="5" id="KW-0472">Membrane</keyword>
<dbReference type="Pfam" id="PF16249">
    <property type="entry name" value="DUF4906"/>
    <property type="match status" value="1"/>
</dbReference>
<keyword evidence="5" id="KW-0812">Transmembrane</keyword>